<evidence type="ECO:0000313" key="2">
    <source>
        <dbReference type="Proteomes" id="UP001162501"/>
    </source>
</evidence>
<reference evidence="1" key="2">
    <citation type="submission" date="2025-03" db="EMBL/GenBank/DDBJ databases">
        <authorList>
            <consortium name="ELIXIR-Norway"/>
            <consortium name="Elixir Norway"/>
        </authorList>
    </citation>
    <scope>NUCLEOTIDE SEQUENCE</scope>
</reference>
<organism evidence="1 2">
    <name type="scientific">Rangifer tarandus platyrhynchus</name>
    <name type="common">Svalbard reindeer</name>
    <dbReference type="NCBI Taxonomy" id="3082113"/>
    <lineage>
        <taxon>Eukaryota</taxon>
        <taxon>Metazoa</taxon>
        <taxon>Chordata</taxon>
        <taxon>Craniata</taxon>
        <taxon>Vertebrata</taxon>
        <taxon>Euteleostomi</taxon>
        <taxon>Mammalia</taxon>
        <taxon>Eutheria</taxon>
        <taxon>Laurasiatheria</taxon>
        <taxon>Artiodactyla</taxon>
        <taxon>Ruminantia</taxon>
        <taxon>Pecora</taxon>
        <taxon>Cervidae</taxon>
        <taxon>Odocoileinae</taxon>
        <taxon>Rangifer</taxon>
    </lineage>
</organism>
<evidence type="ECO:0000313" key="1">
    <source>
        <dbReference type="EMBL" id="CAM9568630.1"/>
    </source>
</evidence>
<sequence length="115" mass="11920">MSCTREGQRQPGAQDRAPLAPTPAPAAPRERRLQQRLLLAPSPPQTRRAATPARLRLPRSGGKALRLTASAAPGVCVAAGPKPPTPRSWCASPTPCPNAASSHTICGCTDVGRLG</sequence>
<name>A0AC59YC45_RANTA</name>
<gene>
    <name evidence="1" type="ORF">MRATA1EN22A_LOCUS4370</name>
</gene>
<reference evidence="1" key="1">
    <citation type="submission" date="2023-05" db="EMBL/GenBank/DDBJ databases">
        <authorList>
            <consortium name="ELIXIR-Norway"/>
        </authorList>
    </citation>
    <scope>NUCLEOTIDE SEQUENCE</scope>
</reference>
<dbReference type="Proteomes" id="UP001162501">
    <property type="component" value="Chromosome 12"/>
</dbReference>
<proteinExistence type="predicted"/>
<dbReference type="EMBL" id="OX596096">
    <property type="protein sequence ID" value="CAM9568630.1"/>
    <property type="molecule type" value="Genomic_DNA"/>
</dbReference>
<protein>
    <submittedName>
        <fullName evidence="1">Uncharacterized protein</fullName>
    </submittedName>
</protein>
<accession>A0AC59YC45</accession>